<reference evidence="3" key="1">
    <citation type="journal article" date="2023" name="G3 (Bethesda)">
        <title>A reference genome for the long-term kleptoplast-retaining sea slug Elysia crispata morphotype clarki.</title>
        <authorList>
            <person name="Eastman K.E."/>
            <person name="Pendleton A.L."/>
            <person name="Shaikh M.A."/>
            <person name="Suttiyut T."/>
            <person name="Ogas R."/>
            <person name="Tomko P."/>
            <person name="Gavelis G."/>
            <person name="Widhalm J.R."/>
            <person name="Wisecaver J.H."/>
        </authorList>
    </citation>
    <scope>NUCLEOTIDE SEQUENCE</scope>
    <source>
        <strain evidence="3">ECLA1</strain>
    </source>
</reference>
<feature type="region of interest" description="Disordered" evidence="1">
    <location>
        <begin position="61"/>
        <end position="116"/>
    </location>
</feature>
<feature type="transmembrane region" description="Helical" evidence="2">
    <location>
        <begin position="30"/>
        <end position="55"/>
    </location>
</feature>
<feature type="compositionally biased region" description="Basic and acidic residues" evidence="1">
    <location>
        <begin position="96"/>
        <end position="116"/>
    </location>
</feature>
<keyword evidence="2" id="KW-0472">Membrane</keyword>
<evidence type="ECO:0000256" key="2">
    <source>
        <dbReference type="SAM" id="Phobius"/>
    </source>
</evidence>
<sequence length="116" mass="13232">MTLSISKFVEDWFRVLGSGNGRISKKRSRLIICAVVLAGFVGTCSVLGCTGRLHYKELPRSLPLPHSASDQQHETLLEKRSRRKKEKKKNRKKERVKAEGNGEKKKDERAEDVIEK</sequence>
<evidence type="ECO:0000313" key="3">
    <source>
        <dbReference type="EMBL" id="KAK3797905.1"/>
    </source>
</evidence>
<dbReference type="AlphaFoldDB" id="A0AAE1B2C6"/>
<keyword evidence="2" id="KW-1133">Transmembrane helix</keyword>
<gene>
    <name evidence="3" type="ORF">RRG08_008003</name>
</gene>
<name>A0AAE1B2C6_9GAST</name>
<protein>
    <recommendedName>
        <fullName evidence="5">Transmembrane protein</fullName>
    </recommendedName>
</protein>
<keyword evidence="4" id="KW-1185">Reference proteome</keyword>
<keyword evidence="2" id="KW-0812">Transmembrane</keyword>
<evidence type="ECO:0000313" key="4">
    <source>
        <dbReference type="Proteomes" id="UP001283361"/>
    </source>
</evidence>
<evidence type="ECO:0008006" key="5">
    <source>
        <dbReference type="Google" id="ProtNLM"/>
    </source>
</evidence>
<dbReference type="EMBL" id="JAWDGP010000739">
    <property type="protein sequence ID" value="KAK3797905.1"/>
    <property type="molecule type" value="Genomic_DNA"/>
</dbReference>
<feature type="compositionally biased region" description="Basic residues" evidence="1">
    <location>
        <begin position="80"/>
        <end position="95"/>
    </location>
</feature>
<dbReference type="Proteomes" id="UP001283361">
    <property type="component" value="Unassembled WGS sequence"/>
</dbReference>
<comment type="caution">
    <text evidence="3">The sequence shown here is derived from an EMBL/GenBank/DDBJ whole genome shotgun (WGS) entry which is preliminary data.</text>
</comment>
<accession>A0AAE1B2C6</accession>
<organism evidence="3 4">
    <name type="scientific">Elysia crispata</name>
    <name type="common">lettuce slug</name>
    <dbReference type="NCBI Taxonomy" id="231223"/>
    <lineage>
        <taxon>Eukaryota</taxon>
        <taxon>Metazoa</taxon>
        <taxon>Spiralia</taxon>
        <taxon>Lophotrochozoa</taxon>
        <taxon>Mollusca</taxon>
        <taxon>Gastropoda</taxon>
        <taxon>Heterobranchia</taxon>
        <taxon>Euthyneura</taxon>
        <taxon>Panpulmonata</taxon>
        <taxon>Sacoglossa</taxon>
        <taxon>Placobranchoidea</taxon>
        <taxon>Plakobranchidae</taxon>
        <taxon>Elysia</taxon>
    </lineage>
</organism>
<proteinExistence type="predicted"/>
<evidence type="ECO:0000256" key="1">
    <source>
        <dbReference type="SAM" id="MobiDB-lite"/>
    </source>
</evidence>